<organism evidence="2 3">
    <name type="scientific">Rhizobium leguminosarum</name>
    <dbReference type="NCBI Taxonomy" id="384"/>
    <lineage>
        <taxon>Bacteria</taxon>
        <taxon>Pseudomonadati</taxon>
        <taxon>Pseudomonadota</taxon>
        <taxon>Alphaproteobacteria</taxon>
        <taxon>Hyphomicrobiales</taxon>
        <taxon>Rhizobiaceae</taxon>
        <taxon>Rhizobium/Agrobacterium group</taxon>
        <taxon>Rhizobium</taxon>
    </lineage>
</organism>
<comment type="caution">
    <text evidence="2">The sequence shown here is derived from an EMBL/GenBank/DDBJ whole genome shotgun (WGS) entry which is preliminary data.</text>
</comment>
<feature type="transmembrane region" description="Helical" evidence="1">
    <location>
        <begin position="20"/>
        <end position="42"/>
    </location>
</feature>
<reference evidence="2 3" key="1">
    <citation type="submission" date="2019-02" db="EMBL/GenBank/DDBJ databases">
        <title>The genomic architecture of introgression among sibling species of bacteria.</title>
        <authorList>
            <person name="Cavassim M.I.A."/>
            <person name="Moeskjaer S."/>
            <person name="Moslemi C."/>
            <person name="Fields B."/>
            <person name="Bachmann A."/>
            <person name="Vilhjalmsson B."/>
            <person name="Schierup M.H."/>
            <person name="Young J.P.W."/>
            <person name="Andersen S.U."/>
        </authorList>
    </citation>
    <scope>NUCLEOTIDE SEQUENCE [LARGE SCALE GENOMIC DNA]</scope>
    <source>
        <strain evidence="2 3">SM145A</strain>
    </source>
</reference>
<evidence type="ECO:0000313" key="2">
    <source>
        <dbReference type="EMBL" id="TAX63660.1"/>
    </source>
</evidence>
<keyword evidence="1" id="KW-1133">Transmembrane helix</keyword>
<keyword evidence="1" id="KW-0472">Membrane</keyword>
<protein>
    <submittedName>
        <fullName evidence="2">Uncharacterized protein</fullName>
    </submittedName>
</protein>
<name>A0A4Q8XNE8_RHILE</name>
<proteinExistence type="predicted"/>
<dbReference type="Proteomes" id="UP000293652">
    <property type="component" value="Unassembled WGS sequence"/>
</dbReference>
<dbReference type="EMBL" id="SIPC01000013">
    <property type="protein sequence ID" value="TAX63660.1"/>
    <property type="molecule type" value="Genomic_DNA"/>
</dbReference>
<gene>
    <name evidence="2" type="ORF">ELI03_36090</name>
</gene>
<dbReference type="AlphaFoldDB" id="A0A4Q8XNE8"/>
<evidence type="ECO:0000313" key="3">
    <source>
        <dbReference type="Proteomes" id="UP000293652"/>
    </source>
</evidence>
<accession>A0A4Q8XNE8</accession>
<evidence type="ECO:0000256" key="1">
    <source>
        <dbReference type="SAM" id="Phobius"/>
    </source>
</evidence>
<sequence>MDCISGLRRGSRLLNRSFKILLFSFCATVAICCLLVSMMRHFGPLAVASHMLNEKQMMTLLDE</sequence>
<keyword evidence="1" id="KW-0812">Transmembrane</keyword>